<feature type="chain" id="PRO_5002869205" evidence="4">
    <location>
        <begin position="25"/>
        <end position="664"/>
    </location>
</feature>
<feature type="repeat" description="TPR" evidence="3">
    <location>
        <begin position="551"/>
        <end position="584"/>
    </location>
</feature>
<dbReference type="eggNOG" id="COG0457">
    <property type="taxonomic scope" value="Bacteria"/>
</dbReference>
<dbReference type="KEGG" id="dal:Dalk_3963"/>
<dbReference type="Proteomes" id="UP000000739">
    <property type="component" value="Chromosome"/>
</dbReference>
<dbReference type="PANTHER" id="PTHR44858">
    <property type="entry name" value="TETRATRICOPEPTIDE REPEAT PROTEIN 6"/>
    <property type="match status" value="1"/>
</dbReference>
<keyword evidence="4" id="KW-0732">Signal</keyword>
<keyword evidence="1" id="KW-0677">Repeat</keyword>
<reference evidence="5 6" key="1">
    <citation type="journal article" date="2012" name="Environ. Microbiol.">
        <title>The genome sequence of Desulfatibacillum alkenivorans AK-01: a blueprint for anaerobic alkane oxidation.</title>
        <authorList>
            <person name="Callaghan A.V."/>
            <person name="Morris B.E."/>
            <person name="Pereira I.A."/>
            <person name="McInerney M.J."/>
            <person name="Austin R.N."/>
            <person name="Groves J.T."/>
            <person name="Kukor J.J."/>
            <person name="Suflita J.M."/>
            <person name="Young L.Y."/>
            <person name="Zylstra G.J."/>
            <person name="Wawrik B."/>
        </authorList>
    </citation>
    <scope>NUCLEOTIDE SEQUENCE [LARGE SCALE GENOMIC DNA]</scope>
    <source>
        <strain evidence="5 6">AK-01</strain>
    </source>
</reference>
<dbReference type="InterPro" id="IPR019734">
    <property type="entry name" value="TPR_rpt"/>
</dbReference>
<feature type="signal peptide" evidence="4">
    <location>
        <begin position="1"/>
        <end position="24"/>
    </location>
</feature>
<dbReference type="HOGENOM" id="CLU_413184_0_0_7"/>
<dbReference type="SMART" id="SM00028">
    <property type="entry name" value="TPR"/>
    <property type="match status" value="3"/>
</dbReference>
<dbReference type="InterPro" id="IPR011990">
    <property type="entry name" value="TPR-like_helical_dom_sf"/>
</dbReference>
<dbReference type="PROSITE" id="PS50005">
    <property type="entry name" value="TPR"/>
    <property type="match status" value="2"/>
</dbReference>
<proteinExistence type="predicted"/>
<name>B8FJI0_DESAL</name>
<dbReference type="RefSeq" id="WP_015948698.1">
    <property type="nucleotide sequence ID" value="NC_011768.1"/>
</dbReference>
<protein>
    <submittedName>
        <fullName evidence="5">Tetratricopeptide TPR_2 repeat protein</fullName>
    </submittedName>
</protein>
<dbReference type="SUPFAM" id="SSF48452">
    <property type="entry name" value="TPR-like"/>
    <property type="match status" value="1"/>
</dbReference>
<evidence type="ECO:0000256" key="3">
    <source>
        <dbReference type="PROSITE-ProRule" id="PRU00339"/>
    </source>
</evidence>
<feature type="repeat" description="TPR" evidence="3">
    <location>
        <begin position="585"/>
        <end position="618"/>
    </location>
</feature>
<evidence type="ECO:0000256" key="2">
    <source>
        <dbReference type="ARBA" id="ARBA00022803"/>
    </source>
</evidence>
<dbReference type="Gene3D" id="1.25.40.10">
    <property type="entry name" value="Tetratricopeptide repeat domain"/>
    <property type="match status" value="1"/>
</dbReference>
<evidence type="ECO:0000256" key="1">
    <source>
        <dbReference type="ARBA" id="ARBA00022737"/>
    </source>
</evidence>
<dbReference type="Pfam" id="PF13414">
    <property type="entry name" value="TPR_11"/>
    <property type="match status" value="1"/>
</dbReference>
<dbReference type="EMBL" id="CP001322">
    <property type="protein sequence ID" value="ACL05649.1"/>
    <property type="molecule type" value="Genomic_DNA"/>
</dbReference>
<evidence type="ECO:0000313" key="6">
    <source>
        <dbReference type="Proteomes" id="UP000000739"/>
    </source>
</evidence>
<keyword evidence="2 3" id="KW-0802">TPR repeat</keyword>
<organism evidence="5 6">
    <name type="scientific">Desulfatibacillum aliphaticivorans</name>
    <dbReference type="NCBI Taxonomy" id="218208"/>
    <lineage>
        <taxon>Bacteria</taxon>
        <taxon>Pseudomonadati</taxon>
        <taxon>Thermodesulfobacteriota</taxon>
        <taxon>Desulfobacteria</taxon>
        <taxon>Desulfobacterales</taxon>
        <taxon>Desulfatibacillaceae</taxon>
        <taxon>Desulfatibacillum</taxon>
    </lineage>
</organism>
<sequence length="664" mass="71725">MKTRFLLAWSFALALICAAGGVFPAWCQPNLEDMAIVRINDINEVFDIIDEWAAEANPGQAVTMPARAMMGGTDWIDPNRSAVAMVYMEGETPIVYGFIPFLRPSQSFQQLTQAQAGSDHYRIVYPPMGPMPGDVAAALEKESAKKAKDSLFVEIPASAYVAQMEAGLNSALSQASAQSQGELSAQDMRLMSKGLMDVMKQLKTLGIGLTLTRSKAALSFEGTAMPGTRLAQAMVPPLEGEAKLANYKPAGEITYRSRPYDVSAFADILTESLGPFYKKMGINMTCFEVPMQEMTGEYVAGMTLRKDDIVLEGIWCVKNPGAASILIDQLIQCSVDMSANSPQLANTPGMAVWKRALDSKISDLEVKGMTAEITEPVPGTNKTRTMAIDVRMAAKDDLVLVASSDVNLRRLIAKAKSLRPGKAAGPLFTMDMDLGEIMKMAAENDPSGKMPRNIPPAKMRMTIDAGKGMMRAEMALDPNEIKSLASVFQGMAPGGPGRAMQGDVVMQPDDEMFQPEASEGGQYQETGEYAEPETDYAEPELTPEELLAREVAALVEKGNLSAMYGGPNAALKSYKKALELNPESPAAHFAAALAYAELKDYSLALKHTDKALEYSPDNPVYTYGKARILLLAGEEDAAMEAFVTAANSGSEDAQNYLDHLSMEP</sequence>
<gene>
    <name evidence="5" type="ordered locus">Dalk_3963</name>
</gene>
<dbReference type="InterPro" id="IPR050498">
    <property type="entry name" value="Ycf3"/>
</dbReference>
<evidence type="ECO:0000313" key="5">
    <source>
        <dbReference type="EMBL" id="ACL05649.1"/>
    </source>
</evidence>
<evidence type="ECO:0000256" key="4">
    <source>
        <dbReference type="SAM" id="SignalP"/>
    </source>
</evidence>
<dbReference type="PANTHER" id="PTHR44858:SF1">
    <property type="entry name" value="UDP-N-ACETYLGLUCOSAMINE--PEPTIDE N-ACETYLGLUCOSAMINYLTRANSFERASE SPINDLY-RELATED"/>
    <property type="match status" value="1"/>
</dbReference>
<keyword evidence="6" id="KW-1185">Reference proteome</keyword>
<accession>B8FJI0</accession>
<dbReference type="AlphaFoldDB" id="B8FJI0"/>